<evidence type="ECO:0000256" key="7">
    <source>
        <dbReference type="ARBA" id="ARBA00076388"/>
    </source>
</evidence>
<comment type="subcellular location">
    <subcellularLocation>
        <location evidence="1">Nucleus</location>
        <location evidence="1">Nucleolus</location>
    </subcellularLocation>
</comment>
<dbReference type="FunFam" id="3.60.40.10:FF:000118">
    <property type="entry name" value="Phosphatase 2C-like domain-containing protein"/>
    <property type="match status" value="1"/>
</dbReference>
<dbReference type="FunFam" id="3.40.50.1010:FF:000006">
    <property type="entry name" value="rRNA-processing protein UTP23 homolog"/>
    <property type="match status" value="1"/>
</dbReference>
<evidence type="ECO:0000313" key="11">
    <source>
        <dbReference type="Proteomes" id="UP001163105"/>
    </source>
</evidence>
<comment type="caution">
    <text evidence="10">The sequence shown here is derived from an EMBL/GenBank/DDBJ whole genome shotgun (WGS) entry which is preliminary data.</text>
</comment>
<evidence type="ECO:0000256" key="8">
    <source>
        <dbReference type="SAM" id="MobiDB-lite"/>
    </source>
</evidence>
<dbReference type="InterPro" id="IPR057776">
    <property type="entry name" value="UTP23_sensor"/>
</dbReference>
<comment type="similarity">
    <text evidence="6">Belongs to the UTP23/FCF1 family. UTP23 subfamily.</text>
</comment>
<dbReference type="InterPro" id="IPR006984">
    <property type="entry name" value="Fcf1/UTP23"/>
</dbReference>
<dbReference type="InterPro" id="IPR036457">
    <property type="entry name" value="PPM-type-like_dom_sf"/>
</dbReference>
<name>A0AB34G596_9HYPO</name>
<dbReference type="PROSITE" id="PS51746">
    <property type="entry name" value="PPM_2"/>
    <property type="match status" value="1"/>
</dbReference>
<reference evidence="10" key="1">
    <citation type="submission" date="2023-01" db="EMBL/GenBank/DDBJ databases">
        <title>The growth and conidiation of Purpureocillium lavendulum are regulated by nitrogen source and histone H3K14 acetylation.</title>
        <authorList>
            <person name="Tang P."/>
            <person name="Han J."/>
            <person name="Zhang C."/>
            <person name="Tang P."/>
            <person name="Qi F."/>
            <person name="Zhang K."/>
            <person name="Liang L."/>
        </authorList>
    </citation>
    <scope>NUCLEOTIDE SEQUENCE</scope>
    <source>
        <strain evidence="10">YMF1.00683</strain>
    </source>
</reference>
<feature type="compositionally biased region" description="Low complexity" evidence="8">
    <location>
        <begin position="674"/>
        <end position="684"/>
    </location>
</feature>
<comment type="function">
    <text evidence="5">Involved in rRNA-processing and ribosome biogenesis.</text>
</comment>
<dbReference type="Pfam" id="PF04900">
    <property type="entry name" value="Fcf1"/>
    <property type="match status" value="1"/>
</dbReference>
<dbReference type="Gene3D" id="3.40.50.1010">
    <property type="entry name" value="5'-nuclease"/>
    <property type="match status" value="1"/>
</dbReference>
<keyword evidence="4" id="KW-0539">Nucleus</keyword>
<evidence type="ECO:0000256" key="4">
    <source>
        <dbReference type="ARBA" id="ARBA00023242"/>
    </source>
</evidence>
<dbReference type="SUPFAM" id="SSF88723">
    <property type="entry name" value="PIN domain-like"/>
    <property type="match status" value="1"/>
</dbReference>
<accession>A0AB34G596</accession>
<evidence type="ECO:0000259" key="9">
    <source>
        <dbReference type="PROSITE" id="PS51746"/>
    </source>
</evidence>
<feature type="compositionally biased region" description="Basic and acidic residues" evidence="8">
    <location>
        <begin position="631"/>
        <end position="646"/>
    </location>
</feature>
<sequence length="691" mass="76304">MGGKRLSHLPLLAAVPRAPFRHPCRVSDPLRRGLRDRRCYTSPASSPQPTRLPFRFETGVGLFAKRAPRPFPPPFLSPPSGSFSDPLSTHHQSRDRRAFVNGELIRGLTNGDDAVYASDYFVCANDGVGAWATRPRGHAGLWSRLILHFWAGAIEDELAEDHTEPDPVASLQTAYERTLDATVPHDWQGTTTACGAQLHYRMPPETVGGGPTPLLYVTNLGDCQVMVVRPRHREVIYKTKEQWHWFDCPRQLGTNSPDTPRQNAIMDSMDIEEGDVVLAMSDGVIDNLWEHEIVDSLVASISEWESGKGSHAHEDRAGGRNGGMTAAANDLVAAARDVAMDPFAESPFMEHAIEEGLASEGGKLDDISVVAALCIKNDSAELTMRGKRSKQYRKLMEQFSMAFGFREPYQVLVDAEMVQDSCRFKMELEPALQRTVHGKVKPMITQCEIRKLYAKKNEHGVSEAIEVAKTCERRRCGHHPDEYPEPLSTLECIQSVVDPKDKGENKHRYVVASQSQEVRRMLRAVRGVPLIYIKRSVMILEPMSDESAATRAREEKSKFRAEIKATLGKRKREAKDGSDDEDANDGAADSARAGEADAAAKKKKKQRGPKGPNPLSMKKTKTKKAQTATTAEKDGSRPRAQPKDTQPEDEAATDAPAKRKRRRRNKSGTTSDGAAAEASEAALEVNGGSDD</sequence>
<organism evidence="10 11">
    <name type="scientific">Purpureocillium lavendulum</name>
    <dbReference type="NCBI Taxonomy" id="1247861"/>
    <lineage>
        <taxon>Eukaryota</taxon>
        <taxon>Fungi</taxon>
        <taxon>Dikarya</taxon>
        <taxon>Ascomycota</taxon>
        <taxon>Pezizomycotina</taxon>
        <taxon>Sordariomycetes</taxon>
        <taxon>Hypocreomycetidae</taxon>
        <taxon>Hypocreales</taxon>
        <taxon>Ophiocordycipitaceae</taxon>
        <taxon>Purpureocillium</taxon>
    </lineage>
</organism>
<dbReference type="InterPro" id="IPR029060">
    <property type="entry name" value="PIN-like_dom_sf"/>
</dbReference>
<dbReference type="AlphaFoldDB" id="A0AB34G596"/>
<dbReference type="SUPFAM" id="SSF81606">
    <property type="entry name" value="PP2C-like"/>
    <property type="match status" value="1"/>
</dbReference>
<evidence type="ECO:0000256" key="3">
    <source>
        <dbReference type="ARBA" id="ARBA00022552"/>
    </source>
</evidence>
<feature type="domain" description="PPM-type phosphatase" evidence="9">
    <location>
        <begin position="89"/>
        <end position="374"/>
    </location>
</feature>
<proteinExistence type="inferred from homology"/>
<keyword evidence="2" id="KW-0690">Ribosome biogenesis</keyword>
<dbReference type="Proteomes" id="UP001163105">
    <property type="component" value="Unassembled WGS sequence"/>
</dbReference>
<dbReference type="InterPro" id="IPR001932">
    <property type="entry name" value="PPM-type_phosphatase-like_dom"/>
</dbReference>
<dbReference type="GO" id="GO:0006364">
    <property type="term" value="P:rRNA processing"/>
    <property type="evidence" value="ECO:0007669"/>
    <property type="project" value="UniProtKB-KW"/>
</dbReference>
<dbReference type="EMBL" id="JAQHRD010000001">
    <property type="protein sequence ID" value="KAJ6446101.1"/>
    <property type="molecule type" value="Genomic_DNA"/>
</dbReference>
<dbReference type="CDD" id="cd09865">
    <property type="entry name" value="PIN_ScUtp23p-like"/>
    <property type="match status" value="1"/>
</dbReference>
<gene>
    <name evidence="10" type="ORF">O9K51_00868</name>
</gene>
<dbReference type="PANTHER" id="PTHR12416">
    <property type="entry name" value="RRNA-PROCESSING PROTEIN UTP23 HOMOLOG"/>
    <property type="match status" value="1"/>
</dbReference>
<evidence type="ECO:0000256" key="2">
    <source>
        <dbReference type="ARBA" id="ARBA00022517"/>
    </source>
</evidence>
<dbReference type="Gene3D" id="3.60.40.10">
    <property type="entry name" value="PPM-type phosphatase domain"/>
    <property type="match status" value="1"/>
</dbReference>
<evidence type="ECO:0000256" key="6">
    <source>
        <dbReference type="ARBA" id="ARBA00038503"/>
    </source>
</evidence>
<protein>
    <recommendedName>
        <fullName evidence="7">U three protein 23</fullName>
    </recommendedName>
</protein>
<keyword evidence="11" id="KW-1185">Reference proteome</keyword>
<evidence type="ECO:0000256" key="5">
    <source>
        <dbReference type="ARBA" id="ARBA00037300"/>
    </source>
</evidence>
<dbReference type="GO" id="GO:0032040">
    <property type="term" value="C:small-subunit processome"/>
    <property type="evidence" value="ECO:0007669"/>
    <property type="project" value="InterPro"/>
</dbReference>
<evidence type="ECO:0000256" key="1">
    <source>
        <dbReference type="ARBA" id="ARBA00004604"/>
    </source>
</evidence>
<feature type="region of interest" description="Disordered" evidence="8">
    <location>
        <begin position="567"/>
        <end position="691"/>
    </location>
</feature>
<keyword evidence="3" id="KW-0698">rRNA processing</keyword>
<dbReference type="Pfam" id="PF24779">
    <property type="entry name" value="UTP23_sensor"/>
    <property type="match status" value="1"/>
</dbReference>
<evidence type="ECO:0000313" key="10">
    <source>
        <dbReference type="EMBL" id="KAJ6446101.1"/>
    </source>
</evidence>